<reference evidence="1" key="1">
    <citation type="submission" date="2019-08" db="EMBL/GenBank/DDBJ databases">
        <title>The improved chromosome-level genome for the pearl oyster Pinctada fucata martensii using PacBio sequencing and Hi-C.</title>
        <authorList>
            <person name="Zheng Z."/>
        </authorList>
    </citation>
    <scope>NUCLEOTIDE SEQUENCE</scope>
    <source>
        <strain evidence="1">ZZ-2019</strain>
        <tissue evidence="1">Adductor muscle</tissue>
    </source>
</reference>
<dbReference type="AlphaFoldDB" id="A0AA89BLN3"/>
<organism evidence="1 2">
    <name type="scientific">Pinctada imbricata</name>
    <name type="common">Atlantic pearl-oyster</name>
    <name type="synonym">Pinctada martensii</name>
    <dbReference type="NCBI Taxonomy" id="66713"/>
    <lineage>
        <taxon>Eukaryota</taxon>
        <taxon>Metazoa</taxon>
        <taxon>Spiralia</taxon>
        <taxon>Lophotrochozoa</taxon>
        <taxon>Mollusca</taxon>
        <taxon>Bivalvia</taxon>
        <taxon>Autobranchia</taxon>
        <taxon>Pteriomorphia</taxon>
        <taxon>Pterioida</taxon>
        <taxon>Pterioidea</taxon>
        <taxon>Pteriidae</taxon>
        <taxon>Pinctada</taxon>
    </lineage>
</organism>
<evidence type="ECO:0000313" key="1">
    <source>
        <dbReference type="EMBL" id="KAK3087162.1"/>
    </source>
</evidence>
<proteinExistence type="predicted"/>
<dbReference type="EMBL" id="VSWD01000011">
    <property type="protein sequence ID" value="KAK3087162.1"/>
    <property type="molecule type" value="Genomic_DNA"/>
</dbReference>
<dbReference type="Proteomes" id="UP001186944">
    <property type="component" value="Unassembled WGS sequence"/>
</dbReference>
<gene>
    <name evidence="1" type="ORF">FSP39_002480</name>
</gene>
<evidence type="ECO:0000313" key="2">
    <source>
        <dbReference type="Proteomes" id="UP001186944"/>
    </source>
</evidence>
<accession>A0AA89BLN3</accession>
<sequence length="152" mass="17918">MSRKSFCGQDIPEEDLPIASPVSMCKTIMLNDLGMKNPEFMYFPEGTNLFRLKTTAVKMKLQTRRPSYLEWKEKYVTRREIQNIGEEAKEQFHSEFSAENIDKINSALSWMKNELSLRLEWSCQQHQQMLEDAKSDLEEMREIKRVSDLTSE</sequence>
<keyword evidence="2" id="KW-1185">Reference proteome</keyword>
<comment type="caution">
    <text evidence="1">The sequence shown here is derived from an EMBL/GenBank/DDBJ whole genome shotgun (WGS) entry which is preliminary data.</text>
</comment>
<protein>
    <submittedName>
        <fullName evidence="1">Uncharacterized protein</fullName>
    </submittedName>
</protein>
<name>A0AA89BLN3_PINIB</name>